<evidence type="ECO:0000313" key="3">
    <source>
        <dbReference type="Proteomes" id="UP000003786"/>
    </source>
</evidence>
<feature type="region of interest" description="Disordered" evidence="1">
    <location>
        <begin position="55"/>
        <end position="106"/>
    </location>
</feature>
<proteinExistence type="predicted"/>
<dbReference type="AlphaFoldDB" id="J7M8L7"/>
<dbReference type="VEuPathDB" id="PiroplasmaDB:TOT_040000775"/>
<dbReference type="KEGG" id="tot:TOT_040000775"/>
<evidence type="ECO:0000313" key="2">
    <source>
        <dbReference type="EMBL" id="BAM42408.1"/>
    </source>
</evidence>
<feature type="compositionally biased region" description="Acidic residues" evidence="1">
    <location>
        <begin position="67"/>
        <end position="89"/>
    </location>
</feature>
<dbReference type="EMBL" id="AP011949">
    <property type="protein sequence ID" value="BAM42408.1"/>
    <property type="molecule type" value="Genomic_DNA"/>
</dbReference>
<protein>
    <submittedName>
        <fullName evidence="2">Uncharacterized protein</fullName>
    </submittedName>
</protein>
<dbReference type="GeneID" id="20716817"/>
<accession>J7M8L7</accession>
<evidence type="ECO:0000256" key="1">
    <source>
        <dbReference type="SAM" id="MobiDB-lite"/>
    </source>
</evidence>
<gene>
    <name evidence="2" type="ORF">TOT_040000775</name>
</gene>
<feature type="compositionally biased region" description="Basic and acidic residues" evidence="1">
    <location>
        <begin position="55"/>
        <end position="66"/>
    </location>
</feature>
<dbReference type="RefSeq" id="XP_009692709.1">
    <property type="nucleotide sequence ID" value="XM_009694414.1"/>
</dbReference>
<keyword evidence="3" id="KW-1185">Reference proteome</keyword>
<sequence length="141" mass="16478">MINYEQRYMDNNLDICRLAELPYTKETTRNLLKRLITVKTIQIVFLFSLVNKMSDDEVERKRPRVSDDEDEDEVDDPEDVDDVEDDASESDSGSSEQPKRKSARTWKKAIVRTRIYSRSIATPIIDSCLMLSRKNNVQEDE</sequence>
<reference evidence="2 3" key="1">
    <citation type="journal article" date="2012" name="MBio">
        <title>Comparative genome analysis of three eukaryotic parasites with differing abilities to transform leukocytes reveals key mediators of Theileria-induced leukocyte transformation.</title>
        <authorList>
            <person name="Hayashida K."/>
            <person name="Hara Y."/>
            <person name="Abe T."/>
            <person name="Yamasaki C."/>
            <person name="Toyoda A."/>
            <person name="Kosuge T."/>
            <person name="Suzuki Y."/>
            <person name="Sato Y."/>
            <person name="Kawashima S."/>
            <person name="Katayama T."/>
            <person name="Wakaguri H."/>
            <person name="Inoue N."/>
            <person name="Homma K."/>
            <person name="Tada-Umezaki M."/>
            <person name="Yagi Y."/>
            <person name="Fujii Y."/>
            <person name="Habara T."/>
            <person name="Kanehisa M."/>
            <person name="Watanabe H."/>
            <person name="Ito K."/>
            <person name="Gojobori T."/>
            <person name="Sugawara H."/>
            <person name="Imanishi T."/>
            <person name="Weir W."/>
            <person name="Gardner M."/>
            <person name="Pain A."/>
            <person name="Shiels B."/>
            <person name="Hattori M."/>
            <person name="Nene V."/>
            <person name="Sugimoto C."/>
        </authorList>
    </citation>
    <scope>NUCLEOTIDE SEQUENCE [LARGE SCALE GENOMIC DNA]</scope>
    <source>
        <strain evidence="2 3">Shintoku</strain>
    </source>
</reference>
<organism evidence="2 3">
    <name type="scientific">Theileria orientalis strain Shintoku</name>
    <dbReference type="NCBI Taxonomy" id="869250"/>
    <lineage>
        <taxon>Eukaryota</taxon>
        <taxon>Sar</taxon>
        <taxon>Alveolata</taxon>
        <taxon>Apicomplexa</taxon>
        <taxon>Aconoidasida</taxon>
        <taxon>Piroplasmida</taxon>
        <taxon>Theileriidae</taxon>
        <taxon>Theileria</taxon>
    </lineage>
</organism>
<name>J7M8L7_THEOR</name>
<dbReference type="Proteomes" id="UP000003786">
    <property type="component" value="Chromosome 4"/>
</dbReference>